<reference evidence="4 5" key="1">
    <citation type="journal article" date="2012" name="BMC Genomics">
        <title>Sequencing the genome of Marssonina brunnea reveals fungus-poplar co-evolution.</title>
        <authorList>
            <person name="Zhu S."/>
            <person name="Cao Y.-Z."/>
            <person name="Jiang C."/>
            <person name="Tan B.-Y."/>
            <person name="Wang Z."/>
            <person name="Feng S."/>
            <person name="Zhang L."/>
            <person name="Su X.-H."/>
            <person name="Brejova B."/>
            <person name="Vinar T."/>
            <person name="Xu M."/>
            <person name="Wang M.-X."/>
            <person name="Zhang S.-G."/>
            <person name="Huang M.-R."/>
            <person name="Wu R."/>
            <person name="Zhou Y."/>
        </authorList>
    </citation>
    <scope>NUCLEOTIDE SEQUENCE [LARGE SCALE GENOMIC DNA]</scope>
    <source>
        <strain evidence="4 5">MB_m1</strain>
    </source>
</reference>
<feature type="compositionally biased region" description="Low complexity" evidence="3">
    <location>
        <begin position="357"/>
        <end position="366"/>
    </location>
</feature>
<dbReference type="Proteomes" id="UP000006753">
    <property type="component" value="Unassembled WGS sequence"/>
</dbReference>
<evidence type="ECO:0000256" key="3">
    <source>
        <dbReference type="SAM" id="MobiDB-lite"/>
    </source>
</evidence>
<dbReference type="PANTHER" id="PTHR15237">
    <property type="entry name" value="DNA REPAIR PROTEIN RAD9"/>
    <property type="match status" value="1"/>
</dbReference>
<dbReference type="HOGENOM" id="CLU_030657_1_0_1"/>
<dbReference type="GO" id="GO:0030896">
    <property type="term" value="C:checkpoint clamp complex"/>
    <property type="evidence" value="ECO:0007669"/>
    <property type="project" value="UniProtKB-UniRule"/>
</dbReference>
<feature type="region of interest" description="Disordered" evidence="3">
    <location>
        <begin position="292"/>
        <end position="442"/>
    </location>
</feature>
<dbReference type="GO" id="GO:0000076">
    <property type="term" value="P:DNA replication checkpoint signaling"/>
    <property type="evidence" value="ECO:0007669"/>
    <property type="project" value="TreeGrafter"/>
</dbReference>
<organism evidence="4 5">
    <name type="scientific">Marssonina brunnea f. sp. multigermtubi (strain MB_m1)</name>
    <name type="common">Marssonina leaf spot fungus</name>
    <dbReference type="NCBI Taxonomy" id="1072389"/>
    <lineage>
        <taxon>Eukaryota</taxon>
        <taxon>Fungi</taxon>
        <taxon>Dikarya</taxon>
        <taxon>Ascomycota</taxon>
        <taxon>Pezizomycotina</taxon>
        <taxon>Leotiomycetes</taxon>
        <taxon>Helotiales</taxon>
        <taxon>Drepanopezizaceae</taxon>
        <taxon>Drepanopeziza</taxon>
    </lineage>
</organism>
<dbReference type="InterPro" id="IPR046938">
    <property type="entry name" value="DNA_clamp_sf"/>
</dbReference>
<dbReference type="eggNOG" id="KOG2810">
    <property type="taxonomic scope" value="Eukaryota"/>
</dbReference>
<evidence type="ECO:0000313" key="4">
    <source>
        <dbReference type="EMBL" id="EKD14833.1"/>
    </source>
</evidence>
<comment type="similarity">
    <text evidence="1 2">Belongs to the rad9 family.</text>
</comment>
<dbReference type="KEGG" id="mbe:MBM_07044"/>
<accession>K1X201</accession>
<dbReference type="SUPFAM" id="SSF55979">
    <property type="entry name" value="DNA clamp"/>
    <property type="match status" value="1"/>
</dbReference>
<dbReference type="Pfam" id="PF04139">
    <property type="entry name" value="Rad9"/>
    <property type="match status" value="1"/>
</dbReference>
<protein>
    <recommendedName>
        <fullName evidence="2">DNA repair protein rad9</fullName>
    </recommendedName>
</protein>
<dbReference type="STRING" id="1072389.K1X201"/>
<feature type="compositionally biased region" description="Acidic residues" evidence="3">
    <location>
        <begin position="378"/>
        <end position="387"/>
    </location>
</feature>
<dbReference type="OrthoDB" id="60092at2759"/>
<gene>
    <name evidence="4" type="ORF">MBM_07044</name>
</gene>
<keyword evidence="2" id="KW-0227">DNA damage</keyword>
<proteinExistence type="inferred from homology"/>
<sequence length="442" mass="48895">MAILNFTLNPESLDKLHSALACLSKFSEAVSLEASHDKLVLTALNSSKSAYASFTLGNKFFSKYHLKPVKTSPQVNVKDKFICRIYNKALLSVFKGRTIDPTREKDTAVEKCDVAVEDGEGQAKSRFVIKIVCRHGVLKTYRLTFEPVAPMHALFVKESANNHWSISSRALREFVEHFSPGTDQLDIYSENGRVSFTSYTEKIMSGNEILKQPLHTTIAIDTLEFGEFSVEEKLHIVISVKDFKAIVAHAGITNTMVKALYSRPTNPMQISYSEDGILSEFILMTIGESRAASATPAPNVSRTNSKRPASRQPLEATSSSKRTATPQMPPPLTSTAPSIARAASRALRPSPPPPQPSVQSQSLFLPQGDDDKRWDPTPFDEEDDEMLQWDTGEEKNSLRINSARQQGLENQGRGGNGDSDLVPTQRLAPTQRLSEVHGLFDD</sequence>
<evidence type="ECO:0000256" key="1">
    <source>
        <dbReference type="ARBA" id="ARBA00008494"/>
    </source>
</evidence>
<feature type="compositionally biased region" description="Polar residues" evidence="3">
    <location>
        <begin position="315"/>
        <end position="326"/>
    </location>
</feature>
<dbReference type="GeneID" id="18762979"/>
<dbReference type="GO" id="GO:0071479">
    <property type="term" value="P:cellular response to ionizing radiation"/>
    <property type="evidence" value="ECO:0007669"/>
    <property type="project" value="TreeGrafter"/>
</dbReference>
<dbReference type="PIRSF" id="PIRSF009303">
    <property type="entry name" value="Cell_cycle_RAD9"/>
    <property type="match status" value="1"/>
</dbReference>
<dbReference type="EMBL" id="JH921444">
    <property type="protein sequence ID" value="EKD14833.1"/>
    <property type="molecule type" value="Genomic_DNA"/>
</dbReference>
<evidence type="ECO:0000256" key="2">
    <source>
        <dbReference type="PIRNR" id="PIRNR009303"/>
    </source>
</evidence>
<dbReference type="GO" id="GO:0006281">
    <property type="term" value="P:DNA repair"/>
    <property type="evidence" value="ECO:0007669"/>
    <property type="project" value="UniProtKB-UniRule"/>
</dbReference>
<name>K1X201_MARBU</name>
<dbReference type="Gene3D" id="3.70.10.10">
    <property type="match status" value="1"/>
</dbReference>
<feature type="compositionally biased region" description="Low complexity" evidence="3">
    <location>
        <begin position="336"/>
        <end position="348"/>
    </location>
</feature>
<dbReference type="PANTHER" id="PTHR15237:SF0">
    <property type="entry name" value="CELL CYCLE CHECKPOINT CONTROL PROTEIN"/>
    <property type="match status" value="1"/>
</dbReference>
<evidence type="ECO:0000313" key="5">
    <source>
        <dbReference type="Proteomes" id="UP000006753"/>
    </source>
</evidence>
<dbReference type="InterPro" id="IPR007268">
    <property type="entry name" value="Rad9/Ddc1"/>
</dbReference>
<comment type="function">
    <text evidence="2">Acts in DNA repair and mutagenesis. Involved in promoting resistance to ionizing radiation and UV light, as well as regulating cell cycle progression after irradiation.</text>
</comment>
<feature type="compositionally biased region" description="Polar residues" evidence="3">
    <location>
        <begin position="398"/>
        <end position="409"/>
    </location>
</feature>
<dbReference type="GO" id="GO:0031573">
    <property type="term" value="P:mitotic intra-S DNA damage checkpoint signaling"/>
    <property type="evidence" value="ECO:0007669"/>
    <property type="project" value="TreeGrafter"/>
</dbReference>
<dbReference type="OMA" id="NETQCRF"/>
<dbReference type="AlphaFoldDB" id="K1X201"/>
<dbReference type="InParanoid" id="K1X201"/>
<keyword evidence="5" id="KW-1185">Reference proteome</keyword>
<dbReference type="InterPro" id="IPR026584">
    <property type="entry name" value="Rad9"/>
</dbReference>